<gene>
    <name evidence="2" type="ORF">H9Q78_08250</name>
</gene>
<evidence type="ECO:0000313" key="2">
    <source>
        <dbReference type="EMBL" id="QNM04477.1"/>
    </source>
</evidence>
<dbReference type="KEGG" id="qdo:H9Q78_08250"/>
<evidence type="ECO:0000256" key="1">
    <source>
        <dbReference type="SAM" id="Phobius"/>
    </source>
</evidence>
<keyword evidence="3" id="KW-1185">Reference proteome</keyword>
<proteinExistence type="predicted"/>
<name>A0A7G9G0Z5_9FIRM</name>
<protein>
    <submittedName>
        <fullName evidence="2">DUF4446 family protein</fullName>
    </submittedName>
</protein>
<feature type="transmembrane region" description="Helical" evidence="1">
    <location>
        <begin position="14"/>
        <end position="36"/>
    </location>
</feature>
<reference evidence="2 3" key="1">
    <citation type="submission" date="2020-08" db="EMBL/GenBank/DDBJ databases">
        <authorList>
            <person name="Liu C."/>
            <person name="Sun Q."/>
        </authorList>
    </citation>
    <scope>NUCLEOTIDE SEQUENCE [LARGE SCALE GENOMIC DNA]</scope>
    <source>
        <strain evidence="2 3">NSJ-38</strain>
    </source>
</reference>
<dbReference type="EMBL" id="CP060634">
    <property type="protein sequence ID" value="QNM04477.1"/>
    <property type="molecule type" value="Genomic_DNA"/>
</dbReference>
<keyword evidence="1" id="KW-0472">Membrane</keyword>
<dbReference type="Proteomes" id="UP000515823">
    <property type="component" value="Chromosome"/>
</dbReference>
<organism evidence="2 3">
    <name type="scientific">Qiania dongpingensis</name>
    <dbReference type="NCBI Taxonomy" id="2763669"/>
    <lineage>
        <taxon>Bacteria</taxon>
        <taxon>Bacillati</taxon>
        <taxon>Bacillota</taxon>
        <taxon>Clostridia</taxon>
        <taxon>Lachnospirales</taxon>
        <taxon>Lachnospiraceae</taxon>
        <taxon>Qiania</taxon>
    </lineage>
</organism>
<keyword evidence="1" id="KW-1133">Transmembrane helix</keyword>
<dbReference type="InterPro" id="IPR027981">
    <property type="entry name" value="DUF4446"/>
</dbReference>
<dbReference type="Pfam" id="PF14584">
    <property type="entry name" value="DUF4446"/>
    <property type="match status" value="1"/>
</dbReference>
<dbReference type="RefSeq" id="WP_249300890.1">
    <property type="nucleotide sequence ID" value="NZ_CP060634.1"/>
</dbReference>
<sequence>MENSILNDLGFDPIFIIIGLVVLVAVLAVLVVIQIVKTSKLAKKYDRFMRGRDAESLEEIFAQAFDDLRMLQAEDRANKDALKVINKVLVKSFHKTGLVKYDAFPGMGGKSSFALALMSQNKSGYILNAVHSRDSCYVYVKEIIKGETDAPLGREEEKAVRIALGLERPEN</sequence>
<accession>A0A7G9G0Z5</accession>
<dbReference type="AlphaFoldDB" id="A0A7G9G0Z5"/>
<keyword evidence="1" id="KW-0812">Transmembrane</keyword>
<evidence type="ECO:0000313" key="3">
    <source>
        <dbReference type="Proteomes" id="UP000515823"/>
    </source>
</evidence>